<protein>
    <recommendedName>
        <fullName evidence="2">DUF4174 domain-containing protein</fullName>
    </recommendedName>
</protein>
<organism evidence="3 4">
    <name type="scientific">Methylobacterium goesingense</name>
    <dbReference type="NCBI Taxonomy" id="243690"/>
    <lineage>
        <taxon>Bacteria</taxon>
        <taxon>Pseudomonadati</taxon>
        <taxon>Pseudomonadota</taxon>
        <taxon>Alphaproteobacteria</taxon>
        <taxon>Hyphomicrobiales</taxon>
        <taxon>Methylobacteriaceae</taxon>
        <taxon>Methylobacterium</taxon>
    </lineage>
</organism>
<comment type="caution">
    <text evidence="3">The sequence shown here is derived from an EMBL/GenBank/DDBJ whole genome shotgun (WGS) entry which is preliminary data.</text>
</comment>
<gene>
    <name evidence="3" type="ORF">ABID43_003691</name>
</gene>
<evidence type="ECO:0000259" key="2">
    <source>
        <dbReference type="Pfam" id="PF13778"/>
    </source>
</evidence>
<evidence type="ECO:0000256" key="1">
    <source>
        <dbReference type="ARBA" id="ARBA00022729"/>
    </source>
</evidence>
<name>A0ABV2L9W5_9HYPH</name>
<dbReference type="RefSeq" id="WP_238281896.1">
    <property type="nucleotide sequence ID" value="NZ_BPQL01000144.1"/>
</dbReference>
<keyword evidence="4" id="KW-1185">Reference proteome</keyword>
<proteinExistence type="predicted"/>
<dbReference type="InterPro" id="IPR025232">
    <property type="entry name" value="DUF4174"/>
</dbReference>
<evidence type="ECO:0000313" key="3">
    <source>
        <dbReference type="EMBL" id="MET3694132.1"/>
    </source>
</evidence>
<keyword evidence="1" id="KW-0732">Signal</keyword>
<feature type="domain" description="DUF4174" evidence="2">
    <location>
        <begin position="24"/>
        <end position="129"/>
    </location>
</feature>
<dbReference type="Pfam" id="PF13778">
    <property type="entry name" value="DUF4174"/>
    <property type="match status" value="1"/>
</dbReference>
<accession>A0ABV2L9W5</accession>
<reference evidence="3 4" key="1">
    <citation type="submission" date="2024-06" db="EMBL/GenBank/DDBJ databases">
        <title>Genomic Encyclopedia of Type Strains, Phase IV (KMG-IV): sequencing the most valuable type-strain genomes for metagenomic binning, comparative biology and taxonomic classification.</title>
        <authorList>
            <person name="Goeker M."/>
        </authorList>
    </citation>
    <scope>NUCLEOTIDE SEQUENCE [LARGE SCALE GENOMIC DNA]</scope>
    <source>
        <strain evidence="3 4">DSM 21331</strain>
    </source>
</reference>
<evidence type="ECO:0000313" key="4">
    <source>
        <dbReference type="Proteomes" id="UP001549145"/>
    </source>
</evidence>
<sequence length="132" mass="14191">MMGRGWAIGATLLGVGAAQAAESPLERYRWSARVLVVSAPGAGDPNLAAQRAILAEVRPGLKERDLVTLEAVGDAPEARRLRATLRLPPDAFRVVLIGKDGEAKRVEGALLPAPALFETIDAMPMRRDETRR</sequence>
<dbReference type="Proteomes" id="UP001549145">
    <property type="component" value="Unassembled WGS sequence"/>
</dbReference>
<dbReference type="EMBL" id="JBEPMM010000012">
    <property type="protein sequence ID" value="MET3694132.1"/>
    <property type="molecule type" value="Genomic_DNA"/>
</dbReference>